<evidence type="ECO:0000313" key="3">
    <source>
        <dbReference type="Proteomes" id="UP000189701"/>
    </source>
</evidence>
<accession>A0A1U7W8N8</accession>
<evidence type="ECO:0000259" key="2">
    <source>
        <dbReference type="PROSITE" id="PS50181"/>
    </source>
</evidence>
<dbReference type="Proteomes" id="UP000189701">
    <property type="component" value="Unplaced"/>
</dbReference>
<evidence type="ECO:0000256" key="1">
    <source>
        <dbReference type="SAM" id="MobiDB-lite"/>
    </source>
</evidence>
<dbReference type="PANTHER" id="PTHR31672">
    <property type="entry name" value="BNACNNG10540D PROTEIN"/>
    <property type="match status" value="1"/>
</dbReference>
<dbReference type="Pfam" id="PF00646">
    <property type="entry name" value="F-box"/>
    <property type="match status" value="1"/>
</dbReference>
<gene>
    <name evidence="4" type="primary">LOC104221285</name>
</gene>
<keyword evidence="3" id="KW-1185">Reference proteome</keyword>
<reference evidence="4" key="2">
    <citation type="submission" date="2025-08" db="UniProtKB">
        <authorList>
            <consortium name="RefSeq"/>
        </authorList>
    </citation>
    <scope>IDENTIFICATION</scope>
    <source>
        <tissue evidence="4">Leaf</tissue>
    </source>
</reference>
<dbReference type="Gene3D" id="1.20.1280.50">
    <property type="match status" value="1"/>
</dbReference>
<name>A0A1U7W8N8_NICSY</name>
<dbReference type="InterPro" id="IPR050796">
    <property type="entry name" value="SCF_F-box_component"/>
</dbReference>
<dbReference type="PROSITE" id="PS50181">
    <property type="entry name" value="FBOX"/>
    <property type="match status" value="1"/>
</dbReference>
<evidence type="ECO:0000313" key="4">
    <source>
        <dbReference type="RefSeq" id="XP_009770615.1"/>
    </source>
</evidence>
<proteinExistence type="predicted"/>
<dbReference type="PANTHER" id="PTHR31672:SF13">
    <property type="entry name" value="F-BOX PROTEIN CPR30-LIKE"/>
    <property type="match status" value="1"/>
</dbReference>
<dbReference type="InterPro" id="IPR001810">
    <property type="entry name" value="F-box_dom"/>
</dbReference>
<organism evidence="3 4">
    <name type="scientific">Nicotiana sylvestris</name>
    <name type="common">Wood tobacco</name>
    <name type="synonym">South American tobacco</name>
    <dbReference type="NCBI Taxonomy" id="4096"/>
    <lineage>
        <taxon>Eukaryota</taxon>
        <taxon>Viridiplantae</taxon>
        <taxon>Streptophyta</taxon>
        <taxon>Embryophyta</taxon>
        <taxon>Tracheophyta</taxon>
        <taxon>Spermatophyta</taxon>
        <taxon>Magnoliopsida</taxon>
        <taxon>eudicotyledons</taxon>
        <taxon>Gunneridae</taxon>
        <taxon>Pentapetalae</taxon>
        <taxon>asterids</taxon>
        <taxon>lamiids</taxon>
        <taxon>Solanales</taxon>
        <taxon>Solanaceae</taxon>
        <taxon>Nicotianoideae</taxon>
        <taxon>Nicotianeae</taxon>
        <taxon>Nicotiana</taxon>
    </lineage>
</organism>
<protein>
    <submittedName>
        <fullName evidence="4">F-box/kelch-repeat protein At3g23880-like isoform X1</fullName>
    </submittedName>
</protein>
<sequence>MESKVDEASYQHPKPSKSTKCAQYPSSLRQDSNLTIPILPAELVTEILSRLPMKPLLQFMCVSKSWLSLISSPEFIKTHLILSANNMDYIHHKVMMSSYSRHTSNVKVCSLRSLFYDSGIQAFDLDCPMISYGRYSRHSNLASASKQALLLWDYILQLDTGVSCGYLVLITWRYVCVVFTFERVKCYSKTFSS</sequence>
<dbReference type="SMART" id="SM00256">
    <property type="entry name" value="FBOX"/>
    <property type="match status" value="1"/>
</dbReference>
<feature type="domain" description="F-box" evidence="2">
    <location>
        <begin position="33"/>
        <end position="79"/>
    </location>
</feature>
<dbReference type="AlphaFoldDB" id="A0A1U7W8N8"/>
<dbReference type="RefSeq" id="XP_009770615.1">
    <property type="nucleotide sequence ID" value="XM_009772313.1"/>
</dbReference>
<reference evidence="3" key="1">
    <citation type="journal article" date="2013" name="Genome Biol.">
        <title>Reference genomes and transcriptomes of Nicotiana sylvestris and Nicotiana tomentosiformis.</title>
        <authorList>
            <person name="Sierro N."/>
            <person name="Battey J.N."/>
            <person name="Ouadi S."/>
            <person name="Bovet L."/>
            <person name="Goepfert S."/>
            <person name="Bakaher N."/>
            <person name="Peitsch M.C."/>
            <person name="Ivanov N.V."/>
        </authorList>
    </citation>
    <scope>NUCLEOTIDE SEQUENCE [LARGE SCALE GENOMIC DNA]</scope>
</reference>
<dbReference type="CDD" id="cd22157">
    <property type="entry name" value="F-box_AtFBW1-like"/>
    <property type="match status" value="1"/>
</dbReference>
<feature type="region of interest" description="Disordered" evidence="1">
    <location>
        <begin position="1"/>
        <end position="24"/>
    </location>
</feature>
<dbReference type="SUPFAM" id="SSF81383">
    <property type="entry name" value="F-box domain"/>
    <property type="match status" value="1"/>
</dbReference>
<dbReference type="InterPro" id="IPR036047">
    <property type="entry name" value="F-box-like_dom_sf"/>
</dbReference>